<proteinExistence type="predicted"/>
<accession>A0ABQ9DEL1</accession>
<dbReference type="Proteomes" id="UP001145742">
    <property type="component" value="Unassembled WGS sequence"/>
</dbReference>
<sequence length="126" mass="13905">MTSCAMEYLFGQFSILKVKEFSPGKITQNKHKNHDLLPYKIVKLFLINLQTSIPTAGVVGITSQCGQEEDTALAVDMGSLVAMVASFSLQEFQNVWGLTIDDHGEEQGLKEDGGDMLVSHIHLFTM</sequence>
<evidence type="ECO:0000313" key="2">
    <source>
        <dbReference type="Proteomes" id="UP001145742"/>
    </source>
</evidence>
<name>A0ABQ9DEL1_9PASS</name>
<evidence type="ECO:0000313" key="1">
    <source>
        <dbReference type="EMBL" id="KAJ7420102.1"/>
    </source>
</evidence>
<dbReference type="EMBL" id="WHWB01033408">
    <property type="protein sequence ID" value="KAJ7420102.1"/>
    <property type="molecule type" value="Genomic_DNA"/>
</dbReference>
<reference evidence="1" key="1">
    <citation type="submission" date="2019-10" db="EMBL/GenBank/DDBJ databases">
        <authorList>
            <person name="Soares A.E.R."/>
            <person name="Aleixo A."/>
            <person name="Schneider P."/>
            <person name="Miyaki C.Y."/>
            <person name="Schneider M.P."/>
            <person name="Mello C."/>
            <person name="Vasconcelos A.T.R."/>
        </authorList>
    </citation>
    <scope>NUCLEOTIDE SEQUENCE</scope>
    <source>
        <tissue evidence="1">Muscle</tissue>
    </source>
</reference>
<keyword evidence="2" id="KW-1185">Reference proteome</keyword>
<protein>
    <submittedName>
        <fullName evidence="1">Uncharacterized protein</fullName>
    </submittedName>
</protein>
<organism evidence="1 2">
    <name type="scientific">Willisornis vidua</name>
    <name type="common">Xingu scale-backed antbird</name>
    <dbReference type="NCBI Taxonomy" id="1566151"/>
    <lineage>
        <taxon>Eukaryota</taxon>
        <taxon>Metazoa</taxon>
        <taxon>Chordata</taxon>
        <taxon>Craniata</taxon>
        <taxon>Vertebrata</taxon>
        <taxon>Euteleostomi</taxon>
        <taxon>Archelosauria</taxon>
        <taxon>Archosauria</taxon>
        <taxon>Dinosauria</taxon>
        <taxon>Saurischia</taxon>
        <taxon>Theropoda</taxon>
        <taxon>Coelurosauria</taxon>
        <taxon>Aves</taxon>
        <taxon>Neognathae</taxon>
        <taxon>Neoaves</taxon>
        <taxon>Telluraves</taxon>
        <taxon>Australaves</taxon>
        <taxon>Passeriformes</taxon>
        <taxon>Thamnophilidae</taxon>
        <taxon>Willisornis</taxon>
    </lineage>
</organism>
<gene>
    <name evidence="1" type="ORF">WISP_50118</name>
</gene>
<comment type="caution">
    <text evidence="1">The sequence shown here is derived from an EMBL/GenBank/DDBJ whole genome shotgun (WGS) entry which is preliminary data.</text>
</comment>